<evidence type="ECO:0000313" key="2">
    <source>
        <dbReference type="Proteomes" id="UP000494106"/>
    </source>
</evidence>
<keyword evidence="2" id="KW-1185">Reference proteome</keyword>
<name>A0A8S1ADS3_ARCPL</name>
<evidence type="ECO:0000313" key="1">
    <source>
        <dbReference type="EMBL" id="CAB3242760.1"/>
    </source>
</evidence>
<dbReference type="EMBL" id="CADEBC010000518">
    <property type="protein sequence ID" value="CAB3242760.1"/>
    <property type="molecule type" value="Genomic_DNA"/>
</dbReference>
<accession>A0A8S1ADS3</accession>
<protein>
    <submittedName>
        <fullName evidence="1">Uncharacterized protein</fullName>
    </submittedName>
</protein>
<dbReference type="Proteomes" id="UP000494106">
    <property type="component" value="Unassembled WGS sequence"/>
</dbReference>
<proteinExistence type="predicted"/>
<sequence length="78" mass="8664">MSTKIVHNYCDALRGTGIGGNFNGPAYCDSAKISHRSRLISRKRTLCTHLHLSDWLETEVVVAALYPEQKEGFLEGSI</sequence>
<organism evidence="1 2">
    <name type="scientific">Arctia plantaginis</name>
    <name type="common">Wood tiger moth</name>
    <name type="synonym">Phalaena plantaginis</name>
    <dbReference type="NCBI Taxonomy" id="874455"/>
    <lineage>
        <taxon>Eukaryota</taxon>
        <taxon>Metazoa</taxon>
        <taxon>Ecdysozoa</taxon>
        <taxon>Arthropoda</taxon>
        <taxon>Hexapoda</taxon>
        <taxon>Insecta</taxon>
        <taxon>Pterygota</taxon>
        <taxon>Neoptera</taxon>
        <taxon>Endopterygota</taxon>
        <taxon>Lepidoptera</taxon>
        <taxon>Glossata</taxon>
        <taxon>Ditrysia</taxon>
        <taxon>Noctuoidea</taxon>
        <taxon>Erebidae</taxon>
        <taxon>Arctiinae</taxon>
        <taxon>Arctia</taxon>
    </lineage>
</organism>
<reference evidence="1 2" key="1">
    <citation type="submission" date="2020-04" db="EMBL/GenBank/DDBJ databases">
        <authorList>
            <person name="Wallbank WR R."/>
            <person name="Pardo Diaz C."/>
            <person name="Kozak K."/>
            <person name="Martin S."/>
            <person name="Jiggins C."/>
            <person name="Moest M."/>
            <person name="Warren A I."/>
            <person name="Byers J.R.P. K."/>
            <person name="Montejo-Kovacevich G."/>
            <person name="Yen C E."/>
        </authorList>
    </citation>
    <scope>NUCLEOTIDE SEQUENCE [LARGE SCALE GENOMIC DNA]</scope>
</reference>
<gene>
    <name evidence="1" type="ORF">APLA_LOCUS9197</name>
</gene>
<dbReference type="AlphaFoldDB" id="A0A8S1ADS3"/>
<comment type="caution">
    <text evidence="1">The sequence shown here is derived from an EMBL/GenBank/DDBJ whole genome shotgun (WGS) entry which is preliminary data.</text>
</comment>